<dbReference type="PANTHER" id="PTHR47429:SF2">
    <property type="entry name" value="PROTEIN TWIN LOV 1"/>
    <property type="match status" value="1"/>
</dbReference>
<keyword evidence="1" id="KW-0285">Flavoprotein</keyword>
<evidence type="ECO:0000256" key="1">
    <source>
        <dbReference type="ARBA" id="ARBA00022630"/>
    </source>
</evidence>
<dbReference type="Pfam" id="PF13426">
    <property type="entry name" value="PAS_9"/>
    <property type="match status" value="1"/>
</dbReference>
<comment type="caution">
    <text evidence="5">The sequence shown here is derived from an EMBL/GenBank/DDBJ whole genome shotgun (WGS) entry which is preliminary data.</text>
</comment>
<dbReference type="SUPFAM" id="SSF55785">
    <property type="entry name" value="PYP-like sensor domain (PAS domain)"/>
    <property type="match status" value="1"/>
</dbReference>
<dbReference type="InterPro" id="IPR000014">
    <property type="entry name" value="PAS"/>
</dbReference>
<keyword evidence="2" id="KW-0288">FMN</keyword>
<feature type="non-terminal residue" evidence="5">
    <location>
        <position position="1"/>
    </location>
</feature>
<keyword evidence="3" id="KW-0157">Chromophore</keyword>
<sequence>MVYVNQAFCKVTGYAKGEAEGRNCKFLQGPETEPEAIDMIRSRLSRGQDCHVRITNYRKNGDKFTNLLSMR</sequence>
<evidence type="ECO:0000259" key="4">
    <source>
        <dbReference type="PROSITE" id="PS50112"/>
    </source>
</evidence>
<reference evidence="5" key="1">
    <citation type="submission" date="2021-02" db="EMBL/GenBank/DDBJ databases">
        <title>First Annotated Genome of the Yellow-green Alga Tribonema minus.</title>
        <authorList>
            <person name="Mahan K.M."/>
        </authorList>
    </citation>
    <scope>NUCLEOTIDE SEQUENCE</scope>
    <source>
        <strain evidence="5">UTEX B ZZ1240</strain>
    </source>
</reference>
<dbReference type="NCBIfam" id="TIGR00229">
    <property type="entry name" value="sensory_box"/>
    <property type="match status" value="1"/>
</dbReference>
<dbReference type="GO" id="GO:0005634">
    <property type="term" value="C:nucleus"/>
    <property type="evidence" value="ECO:0007669"/>
    <property type="project" value="TreeGrafter"/>
</dbReference>
<evidence type="ECO:0000313" key="5">
    <source>
        <dbReference type="EMBL" id="KAG5182194.1"/>
    </source>
</evidence>
<keyword evidence="6" id="KW-1185">Reference proteome</keyword>
<dbReference type="Gene3D" id="3.30.450.20">
    <property type="entry name" value="PAS domain"/>
    <property type="match status" value="1"/>
</dbReference>
<protein>
    <submittedName>
        <fullName evidence="5">PAS domain-containing protein</fullName>
    </submittedName>
</protein>
<dbReference type="PROSITE" id="PS50112">
    <property type="entry name" value="PAS"/>
    <property type="match status" value="1"/>
</dbReference>
<name>A0A835Z336_9STRA</name>
<dbReference type="OrthoDB" id="447251at2759"/>
<dbReference type="EMBL" id="JAFCMP010000257">
    <property type="protein sequence ID" value="KAG5182194.1"/>
    <property type="molecule type" value="Genomic_DNA"/>
</dbReference>
<proteinExistence type="predicted"/>
<evidence type="ECO:0000256" key="3">
    <source>
        <dbReference type="ARBA" id="ARBA00022991"/>
    </source>
</evidence>
<organism evidence="5 6">
    <name type="scientific">Tribonema minus</name>
    <dbReference type="NCBI Taxonomy" id="303371"/>
    <lineage>
        <taxon>Eukaryota</taxon>
        <taxon>Sar</taxon>
        <taxon>Stramenopiles</taxon>
        <taxon>Ochrophyta</taxon>
        <taxon>PX clade</taxon>
        <taxon>Xanthophyceae</taxon>
        <taxon>Tribonematales</taxon>
        <taxon>Tribonemataceae</taxon>
        <taxon>Tribonema</taxon>
    </lineage>
</organism>
<dbReference type="Proteomes" id="UP000664859">
    <property type="component" value="Unassembled WGS sequence"/>
</dbReference>
<gene>
    <name evidence="5" type="ORF">JKP88DRAFT_140939</name>
</gene>
<feature type="domain" description="PAS" evidence="4">
    <location>
        <begin position="1"/>
        <end position="47"/>
    </location>
</feature>
<accession>A0A835Z336</accession>
<dbReference type="InterPro" id="IPR035965">
    <property type="entry name" value="PAS-like_dom_sf"/>
</dbReference>
<dbReference type="CDD" id="cd00130">
    <property type="entry name" value="PAS"/>
    <property type="match status" value="1"/>
</dbReference>
<evidence type="ECO:0000256" key="2">
    <source>
        <dbReference type="ARBA" id="ARBA00022643"/>
    </source>
</evidence>
<dbReference type="PANTHER" id="PTHR47429">
    <property type="entry name" value="PROTEIN TWIN LOV 1"/>
    <property type="match status" value="1"/>
</dbReference>
<dbReference type="AlphaFoldDB" id="A0A835Z336"/>
<evidence type="ECO:0000313" key="6">
    <source>
        <dbReference type="Proteomes" id="UP000664859"/>
    </source>
</evidence>